<dbReference type="AlphaFoldDB" id="A0A162E8A5"/>
<proteinExistence type="inferred from homology"/>
<dbReference type="Pfam" id="PF06969">
    <property type="entry name" value="HemN_C"/>
    <property type="match status" value="1"/>
</dbReference>
<dbReference type="InterPro" id="IPR058240">
    <property type="entry name" value="rSAM_sf"/>
</dbReference>
<protein>
    <recommendedName>
        <fullName evidence="2 3">Heme chaperone HemW</fullName>
    </recommendedName>
</protein>
<keyword evidence="3" id="KW-0143">Chaperone</keyword>
<dbReference type="GO" id="GO:0005737">
    <property type="term" value="C:cytoplasm"/>
    <property type="evidence" value="ECO:0007669"/>
    <property type="project" value="UniProtKB-SubCell"/>
</dbReference>
<dbReference type="GO" id="GO:0046872">
    <property type="term" value="F:metal ion binding"/>
    <property type="evidence" value="ECO:0007669"/>
    <property type="project" value="UniProtKB-UniRule"/>
</dbReference>
<dbReference type="NCBIfam" id="TIGR00539">
    <property type="entry name" value="hemN_rel"/>
    <property type="match status" value="1"/>
</dbReference>
<dbReference type="SFLD" id="SFLDG01065">
    <property type="entry name" value="anaerobic_coproporphyrinogen-I"/>
    <property type="match status" value="1"/>
</dbReference>
<dbReference type="EMBL" id="LTAO01000012">
    <property type="protein sequence ID" value="KYG32016.1"/>
    <property type="molecule type" value="Genomic_DNA"/>
</dbReference>
<accession>A0A162E8A5</accession>
<comment type="caution">
    <text evidence="5">The sequence shown here is derived from an EMBL/GenBank/DDBJ whole genome shotgun (WGS) entry which is preliminary data.</text>
</comment>
<dbReference type="SFLD" id="SFLDF00562">
    <property type="entry name" value="HemN-like__clustered_with_heat"/>
    <property type="match status" value="1"/>
</dbReference>
<comment type="subcellular location">
    <subcellularLocation>
        <location evidence="3">Cytoplasm</location>
    </subcellularLocation>
</comment>
<dbReference type="GO" id="GO:0004109">
    <property type="term" value="F:coproporphyrinogen oxidase activity"/>
    <property type="evidence" value="ECO:0007669"/>
    <property type="project" value="InterPro"/>
</dbReference>
<dbReference type="PROSITE" id="PS51918">
    <property type="entry name" value="RADICAL_SAM"/>
    <property type="match status" value="1"/>
</dbReference>
<keyword evidence="3" id="KW-0479">Metal-binding</keyword>
<dbReference type="InterPro" id="IPR007197">
    <property type="entry name" value="rSAM"/>
</dbReference>
<dbReference type="PANTHER" id="PTHR13932">
    <property type="entry name" value="COPROPORPHYRINIGEN III OXIDASE"/>
    <property type="match status" value="1"/>
</dbReference>
<comment type="function">
    <text evidence="3">Probably acts as a heme chaperone, transferring heme to an unknown acceptor. Binds one molecule of heme per monomer, possibly covalently. Binds 1 [4Fe-4S] cluster. The cluster is coordinated with 3 cysteines and an exchangeable S-adenosyl-L-methionine.</text>
</comment>
<evidence type="ECO:0000259" key="4">
    <source>
        <dbReference type="PROSITE" id="PS51918"/>
    </source>
</evidence>
<dbReference type="GO" id="GO:0006779">
    <property type="term" value="P:porphyrin-containing compound biosynthetic process"/>
    <property type="evidence" value="ECO:0007669"/>
    <property type="project" value="InterPro"/>
</dbReference>
<evidence type="ECO:0000313" key="5">
    <source>
        <dbReference type="EMBL" id="KYG32016.1"/>
    </source>
</evidence>
<evidence type="ECO:0000256" key="1">
    <source>
        <dbReference type="ARBA" id="ARBA00006100"/>
    </source>
</evidence>
<dbReference type="InterPro" id="IPR023404">
    <property type="entry name" value="rSAM_horseshoe"/>
</dbReference>
<evidence type="ECO:0000313" key="6">
    <source>
        <dbReference type="Proteomes" id="UP000075806"/>
    </source>
</evidence>
<keyword evidence="3" id="KW-0349">Heme</keyword>
<feature type="domain" description="Radical SAM core" evidence="4">
    <location>
        <begin position="1"/>
        <end position="232"/>
    </location>
</feature>
<dbReference type="InterPro" id="IPR004559">
    <property type="entry name" value="HemW-like"/>
</dbReference>
<gene>
    <name evidence="5" type="ORF">AZF04_04380</name>
</gene>
<keyword evidence="3" id="KW-0411">Iron-sulfur</keyword>
<keyword evidence="3" id="KW-0004">4Fe-4S</keyword>
<sequence length="390" mass="45385">MSKACYIHIPFCEQICFYCDFNKFYLENQPVDEYIESLILEMSFSHRDANEPLKSIYIGGGTPTALSAEQLNRLLVGVKQNLPIGQVKEFTVEVNPDNATKERLKVLKKHGVNRLSIGVQSFDEHLLKEIGRTHDEENIYRAIENCREIGFDNISLDLMFGLPHQTIEQFRQSVAKAIALDVEHVSAYSLKIEEKTIFFNRQRKGQLTLPPEDDEIVMYKVLCEEMRKNGLRQYEISNFAKPGFESNHNLVYWNNEEYEAYGAGAHGYINGYRFQNHGPLNKYLESIRNGKLPRLLEHKVTVVEQIEEEMFLGLRKRIGLNDRNFQQKYGYKMRELFDAQIEDLRKRDLIEEEDGNIRLTEDGLLLANEVFEAFLAVLDESKLSLRERND</sequence>
<dbReference type="CDD" id="cd01335">
    <property type="entry name" value="Radical_SAM"/>
    <property type="match status" value="1"/>
</dbReference>
<keyword evidence="3" id="KW-0963">Cytoplasm</keyword>
<dbReference type="InterPro" id="IPR034505">
    <property type="entry name" value="Coproporphyrinogen-III_oxidase"/>
</dbReference>
<dbReference type="Proteomes" id="UP000075806">
    <property type="component" value="Unassembled WGS sequence"/>
</dbReference>
<evidence type="ECO:0000256" key="2">
    <source>
        <dbReference type="ARBA" id="ARBA00017228"/>
    </source>
</evidence>
<dbReference type="GO" id="GO:0051539">
    <property type="term" value="F:4 iron, 4 sulfur cluster binding"/>
    <property type="evidence" value="ECO:0007669"/>
    <property type="project" value="UniProtKB-UniRule"/>
</dbReference>
<name>A0A162E8A5_9BACI</name>
<organism evidence="5 6">
    <name type="scientific">Alkalihalobacillus trypoxylicola</name>
    <dbReference type="NCBI Taxonomy" id="519424"/>
    <lineage>
        <taxon>Bacteria</taxon>
        <taxon>Bacillati</taxon>
        <taxon>Bacillota</taxon>
        <taxon>Bacilli</taxon>
        <taxon>Bacillales</taxon>
        <taxon>Bacillaceae</taxon>
        <taxon>Alkalihalobacillus</taxon>
    </lineage>
</organism>
<dbReference type="STRING" id="519424.AZF04_04380"/>
<dbReference type="SFLD" id="SFLDF00288">
    <property type="entry name" value="HemN-like__clustered_with_nucl"/>
    <property type="match status" value="1"/>
</dbReference>
<dbReference type="Pfam" id="PF04055">
    <property type="entry name" value="Radical_SAM"/>
    <property type="match status" value="1"/>
</dbReference>
<comment type="similarity">
    <text evidence="1">Belongs to the anaerobic coproporphyrinogen-III oxidase family. HemW subfamily.</text>
</comment>
<keyword evidence="3" id="KW-0408">Iron</keyword>
<reference evidence="5" key="1">
    <citation type="submission" date="2016-02" db="EMBL/GenBank/DDBJ databases">
        <title>Genome sequence of Bacillus trypoxylicola KCTC 13244(T).</title>
        <authorList>
            <person name="Jeong H."/>
            <person name="Park S.-H."/>
            <person name="Choi S.-K."/>
        </authorList>
    </citation>
    <scope>NUCLEOTIDE SEQUENCE [LARGE SCALE GENOMIC DNA]</scope>
    <source>
        <strain evidence="5">KCTC 13244</strain>
    </source>
</reference>
<evidence type="ECO:0000256" key="3">
    <source>
        <dbReference type="RuleBase" id="RU364116"/>
    </source>
</evidence>
<dbReference type="SMART" id="SM00729">
    <property type="entry name" value="Elp3"/>
    <property type="match status" value="1"/>
</dbReference>
<dbReference type="InterPro" id="IPR010723">
    <property type="entry name" value="HemN_C"/>
</dbReference>
<dbReference type="PANTHER" id="PTHR13932:SF5">
    <property type="entry name" value="RADICAL S-ADENOSYL METHIONINE DOMAIN-CONTAINING PROTEIN 1, MITOCHONDRIAL"/>
    <property type="match status" value="1"/>
</dbReference>
<dbReference type="SFLD" id="SFLDG01082">
    <property type="entry name" value="B12-binding_domain_containing"/>
    <property type="match status" value="1"/>
</dbReference>
<dbReference type="SFLD" id="SFLDS00029">
    <property type="entry name" value="Radical_SAM"/>
    <property type="match status" value="1"/>
</dbReference>
<dbReference type="InterPro" id="IPR006638">
    <property type="entry name" value="Elp3/MiaA/NifB-like_rSAM"/>
</dbReference>
<dbReference type="OrthoDB" id="9808022at2"/>
<keyword evidence="6" id="KW-1185">Reference proteome</keyword>
<dbReference type="Gene3D" id="3.80.30.20">
    <property type="entry name" value="tm_1862 like domain"/>
    <property type="match status" value="1"/>
</dbReference>
<keyword evidence="3" id="KW-0949">S-adenosyl-L-methionine</keyword>
<dbReference type="RefSeq" id="WP_061948355.1">
    <property type="nucleotide sequence ID" value="NZ_LTAO01000012.1"/>
</dbReference>
<dbReference type="SUPFAM" id="SSF102114">
    <property type="entry name" value="Radical SAM enzymes"/>
    <property type="match status" value="1"/>
</dbReference>